<dbReference type="Proteomes" id="UP000320244">
    <property type="component" value="Unassembled WGS sequence"/>
</dbReference>
<feature type="compositionally biased region" description="Basic and acidic residues" evidence="1">
    <location>
        <begin position="195"/>
        <end position="211"/>
    </location>
</feature>
<dbReference type="Gene3D" id="3.40.630.30">
    <property type="match status" value="1"/>
</dbReference>
<keyword evidence="3" id="KW-0808">Transferase</keyword>
<evidence type="ECO:0000313" key="3">
    <source>
        <dbReference type="EMBL" id="TWP38370.1"/>
    </source>
</evidence>
<comment type="caution">
    <text evidence="3">The sequence shown here is derived from an EMBL/GenBank/DDBJ whole genome shotgun (WGS) entry which is preliminary data.</text>
</comment>
<dbReference type="InterPro" id="IPR051531">
    <property type="entry name" value="N-acetyltransferase"/>
</dbReference>
<organism evidence="3 4">
    <name type="scientific">Leekyejoonella antrihumi</name>
    <dbReference type="NCBI Taxonomy" id="1660198"/>
    <lineage>
        <taxon>Bacteria</taxon>
        <taxon>Bacillati</taxon>
        <taxon>Actinomycetota</taxon>
        <taxon>Actinomycetes</taxon>
        <taxon>Micrococcales</taxon>
        <taxon>Dermacoccaceae</taxon>
        <taxon>Leekyejoonella</taxon>
    </lineage>
</organism>
<feature type="region of interest" description="Disordered" evidence="1">
    <location>
        <begin position="186"/>
        <end position="211"/>
    </location>
</feature>
<dbReference type="PANTHER" id="PTHR43792:SF1">
    <property type="entry name" value="N-ACETYLTRANSFERASE DOMAIN-CONTAINING PROTEIN"/>
    <property type="match status" value="1"/>
</dbReference>
<evidence type="ECO:0000259" key="2">
    <source>
        <dbReference type="PROSITE" id="PS51186"/>
    </source>
</evidence>
<reference evidence="3 4" key="2">
    <citation type="submission" date="2019-08" db="EMBL/GenBank/DDBJ databases">
        <title>Jejuicoccus antrihumi gen. nov., sp. nov., a new member of the family Dermacoccaceae isolated from a cave.</title>
        <authorList>
            <person name="Schumann P."/>
            <person name="Kim I.S."/>
        </authorList>
    </citation>
    <scope>NUCLEOTIDE SEQUENCE [LARGE SCALE GENOMIC DNA]</scope>
    <source>
        <strain evidence="3 4">C5-26</strain>
    </source>
</reference>
<proteinExistence type="predicted"/>
<reference evidence="3 4" key="1">
    <citation type="submission" date="2019-05" db="EMBL/GenBank/DDBJ databases">
        <authorList>
            <person name="Lee S.D."/>
        </authorList>
    </citation>
    <scope>NUCLEOTIDE SEQUENCE [LARGE SCALE GENOMIC DNA]</scope>
    <source>
        <strain evidence="3 4">C5-26</strain>
    </source>
</reference>
<protein>
    <submittedName>
        <fullName evidence="3">GNAT family N-acetyltransferase</fullName>
    </submittedName>
</protein>
<feature type="domain" description="N-acetyltransferase" evidence="2">
    <location>
        <begin position="10"/>
        <end position="181"/>
    </location>
</feature>
<keyword evidence="4" id="KW-1185">Reference proteome</keyword>
<sequence length="211" mass="23953">MDAFLQTERLLLRQFTSSDAGRLVQLDADPRVMRFITGGPPEFSAHEVESEVLPAYLDYYRRGSRYGFWAVDERRTGEFVGWFHLRPAPDAPEDRPELGYRLRQASWGRGYATEGSRALIDKGFTELGVERIEASTMVINTASRRVMEKAGMRLIRRFVADWPVAIPGDEHGDVEYAITRQEWAAAESGPLKNVDSPKEDSNADPEPSHHR</sequence>
<gene>
    <name evidence="3" type="ORF">FGL98_03770</name>
</gene>
<accession>A0A563E765</accession>
<name>A0A563E765_9MICO</name>
<dbReference type="PANTHER" id="PTHR43792">
    <property type="entry name" value="GNAT FAMILY, PUTATIVE (AFU_ORTHOLOGUE AFUA_3G00765)-RELATED-RELATED"/>
    <property type="match status" value="1"/>
</dbReference>
<dbReference type="InterPro" id="IPR000182">
    <property type="entry name" value="GNAT_dom"/>
</dbReference>
<dbReference type="SUPFAM" id="SSF55729">
    <property type="entry name" value="Acyl-CoA N-acyltransferases (Nat)"/>
    <property type="match status" value="1"/>
</dbReference>
<dbReference type="AlphaFoldDB" id="A0A563E765"/>
<evidence type="ECO:0000313" key="4">
    <source>
        <dbReference type="Proteomes" id="UP000320244"/>
    </source>
</evidence>
<dbReference type="Pfam" id="PF13302">
    <property type="entry name" value="Acetyltransf_3"/>
    <property type="match status" value="1"/>
</dbReference>
<dbReference type="PROSITE" id="PS51186">
    <property type="entry name" value="GNAT"/>
    <property type="match status" value="1"/>
</dbReference>
<dbReference type="InterPro" id="IPR016181">
    <property type="entry name" value="Acyl_CoA_acyltransferase"/>
</dbReference>
<dbReference type="GO" id="GO:0016747">
    <property type="term" value="F:acyltransferase activity, transferring groups other than amino-acyl groups"/>
    <property type="evidence" value="ECO:0007669"/>
    <property type="project" value="InterPro"/>
</dbReference>
<dbReference type="OrthoDB" id="3533156at2"/>
<dbReference type="EMBL" id="VCQV01000003">
    <property type="protein sequence ID" value="TWP38370.1"/>
    <property type="molecule type" value="Genomic_DNA"/>
</dbReference>
<evidence type="ECO:0000256" key="1">
    <source>
        <dbReference type="SAM" id="MobiDB-lite"/>
    </source>
</evidence>